<feature type="domain" description="Winged helix-turn helix" evidence="2">
    <location>
        <begin position="95"/>
        <end position="151"/>
    </location>
</feature>
<evidence type="ECO:0000259" key="1">
    <source>
        <dbReference type="Pfam" id="PF13358"/>
    </source>
</evidence>
<gene>
    <name evidence="3" type="ORF">WMG39_24680</name>
</gene>
<proteinExistence type="predicted"/>
<dbReference type="InterPro" id="IPR009057">
    <property type="entry name" value="Homeodomain-like_sf"/>
</dbReference>
<protein>
    <submittedName>
        <fullName evidence="3">IS630 family transposase</fullName>
    </submittedName>
</protein>
<dbReference type="Pfam" id="PF13358">
    <property type="entry name" value="DDE_3"/>
    <property type="match status" value="1"/>
</dbReference>
<dbReference type="NCBIfam" id="NF033545">
    <property type="entry name" value="transpos_IS630"/>
    <property type="match status" value="1"/>
</dbReference>
<evidence type="ECO:0000259" key="2">
    <source>
        <dbReference type="Pfam" id="PF13592"/>
    </source>
</evidence>
<evidence type="ECO:0000313" key="4">
    <source>
        <dbReference type="Proteomes" id="UP001384579"/>
    </source>
</evidence>
<evidence type="ECO:0000313" key="3">
    <source>
        <dbReference type="EMBL" id="MEK0188010.1"/>
    </source>
</evidence>
<organism evidence="3 4">
    <name type="scientific">Microcoleus anatoxicus PTRS2</name>
    <dbReference type="NCBI Taxonomy" id="2705321"/>
    <lineage>
        <taxon>Bacteria</taxon>
        <taxon>Bacillati</taxon>
        <taxon>Cyanobacteriota</taxon>
        <taxon>Cyanophyceae</taxon>
        <taxon>Oscillatoriophycideae</taxon>
        <taxon>Oscillatoriales</taxon>
        <taxon>Microcoleaceae</taxon>
        <taxon>Microcoleus</taxon>
        <taxon>Microcoleus anatoxicus</taxon>
    </lineage>
</organism>
<dbReference type="InterPro" id="IPR025959">
    <property type="entry name" value="Winged_HTH_dom"/>
</dbReference>
<dbReference type="Gene3D" id="3.30.420.10">
    <property type="entry name" value="Ribonuclease H-like superfamily/Ribonuclease H"/>
    <property type="match status" value="1"/>
</dbReference>
<comment type="caution">
    <text evidence="3">The sequence shown here is derived from an EMBL/GenBank/DDBJ whole genome shotgun (WGS) entry which is preliminary data.</text>
</comment>
<dbReference type="Proteomes" id="UP001384579">
    <property type="component" value="Unassembled WGS sequence"/>
</dbReference>
<dbReference type="InterPro" id="IPR036397">
    <property type="entry name" value="RNaseH_sf"/>
</dbReference>
<dbReference type="Pfam" id="PF13592">
    <property type="entry name" value="HTH_33"/>
    <property type="match status" value="1"/>
</dbReference>
<dbReference type="RefSeq" id="WP_340519073.1">
    <property type="nucleotide sequence ID" value="NZ_JBBLXS010000490.1"/>
</dbReference>
<dbReference type="EMBL" id="JBBLXS010000490">
    <property type="protein sequence ID" value="MEK0188010.1"/>
    <property type="molecule type" value="Genomic_DNA"/>
</dbReference>
<dbReference type="SUPFAM" id="SSF46689">
    <property type="entry name" value="Homeodomain-like"/>
    <property type="match status" value="1"/>
</dbReference>
<name>A0ABU8YU68_9CYAN</name>
<dbReference type="InterPro" id="IPR047655">
    <property type="entry name" value="Transpos_IS630-like"/>
</dbReference>
<sequence length="353" mass="41895">MSEQQYLQELSDFIDSNPDPRELKRAMSVMMWIKGVPASEIQKMLNVSATFISQFKMKFIENGVEGLKLRHQGSKAYLSRTQRQEIINYLDTLEYLSLQEFREYIEDKYDVRFKSNQSYYTLLDEAKISWKKTQKKNPKKNDELVKTKKKEIETILEENSSEIEAGRLVVYMIDECHLLWGDVCGYVWGKKNKRIEVPMTNQRERQTYFGALNYQTKEFFVQEYEAGNSKNTVLFVKYLQNLNKGARILIFWDGASYHKYGEMREYLGGVNQGLEKSKWLIICELFAPNAPEQNPVEDIWLQGKRFLREHWYLCKSFPLIKKLFMLVTHCQTFDFPKLYMYGFFAKKPELILT</sequence>
<feature type="domain" description="Tc1-like transposase DDE" evidence="1">
    <location>
        <begin position="170"/>
        <end position="309"/>
    </location>
</feature>
<accession>A0ABU8YU68</accession>
<keyword evidence="4" id="KW-1185">Reference proteome</keyword>
<reference evidence="3 4" key="1">
    <citation type="journal article" date="2020" name="Harmful Algae">
        <title>Molecular and morphological characterization of a novel dihydroanatoxin-a producing Microcoleus species (cyanobacteria) from the Russian River, California, USA.</title>
        <authorList>
            <person name="Conklin K.Y."/>
            <person name="Stancheva R."/>
            <person name="Otten T.G."/>
            <person name="Fadness R."/>
            <person name="Boyer G.L."/>
            <person name="Read B."/>
            <person name="Zhang X."/>
            <person name="Sheath R.G."/>
        </authorList>
    </citation>
    <scope>NUCLEOTIDE SEQUENCE [LARGE SCALE GENOMIC DNA]</scope>
    <source>
        <strain evidence="3 4">PTRS2</strain>
    </source>
</reference>
<dbReference type="InterPro" id="IPR038717">
    <property type="entry name" value="Tc1-like_DDE_dom"/>
</dbReference>